<organism evidence="3 4">
    <name type="scientific">Roseibium aggregatum</name>
    <dbReference type="NCBI Taxonomy" id="187304"/>
    <lineage>
        <taxon>Bacteria</taxon>
        <taxon>Pseudomonadati</taxon>
        <taxon>Pseudomonadota</taxon>
        <taxon>Alphaproteobacteria</taxon>
        <taxon>Hyphomicrobiales</taxon>
        <taxon>Stappiaceae</taxon>
        <taxon>Roseibium</taxon>
    </lineage>
</organism>
<dbReference type="SMART" id="SM00829">
    <property type="entry name" value="PKS_ER"/>
    <property type="match status" value="1"/>
</dbReference>
<proteinExistence type="predicted"/>
<dbReference type="InterPro" id="IPR020843">
    <property type="entry name" value="ER"/>
</dbReference>
<feature type="domain" description="Enoyl reductase (ER)" evidence="2">
    <location>
        <begin position="13"/>
        <end position="327"/>
    </location>
</feature>
<dbReference type="GO" id="GO:0016491">
    <property type="term" value="F:oxidoreductase activity"/>
    <property type="evidence" value="ECO:0007669"/>
    <property type="project" value="InterPro"/>
</dbReference>
<evidence type="ECO:0000313" key="4">
    <source>
        <dbReference type="Proteomes" id="UP000664096"/>
    </source>
</evidence>
<dbReference type="PANTHER" id="PTHR44154:SF1">
    <property type="entry name" value="QUINONE OXIDOREDUCTASE"/>
    <property type="match status" value="1"/>
</dbReference>
<dbReference type="InterPro" id="IPR051603">
    <property type="entry name" value="Zinc-ADH_QOR/CCCR"/>
</dbReference>
<dbReference type="PANTHER" id="PTHR44154">
    <property type="entry name" value="QUINONE OXIDOREDUCTASE"/>
    <property type="match status" value="1"/>
</dbReference>
<dbReference type="SUPFAM" id="SSF50129">
    <property type="entry name" value="GroES-like"/>
    <property type="match status" value="1"/>
</dbReference>
<dbReference type="CDD" id="cd08253">
    <property type="entry name" value="zeta_crystallin"/>
    <property type="match status" value="1"/>
</dbReference>
<dbReference type="InterPro" id="IPR013154">
    <property type="entry name" value="ADH-like_N"/>
</dbReference>
<dbReference type="Gene3D" id="3.90.180.10">
    <property type="entry name" value="Medium-chain alcohol dehydrogenases, catalytic domain"/>
    <property type="match status" value="1"/>
</dbReference>
<dbReference type="Gene3D" id="3.40.50.720">
    <property type="entry name" value="NAD(P)-binding Rossmann-like Domain"/>
    <property type="match status" value="1"/>
</dbReference>
<dbReference type="EMBL" id="JAEKJZ010000001">
    <property type="protein sequence ID" value="MBN9669721.1"/>
    <property type="molecule type" value="Genomic_DNA"/>
</dbReference>
<evidence type="ECO:0000259" key="2">
    <source>
        <dbReference type="SMART" id="SM00829"/>
    </source>
</evidence>
<reference evidence="3" key="1">
    <citation type="submission" date="2020-12" db="EMBL/GenBank/DDBJ databases">
        <title>Oil enriched cultivation method for isolating marine PHA-producing bacteria.</title>
        <authorList>
            <person name="Zheng W."/>
            <person name="Yu S."/>
            <person name="Huang Y."/>
        </authorList>
    </citation>
    <scope>NUCLEOTIDE SEQUENCE</scope>
    <source>
        <strain evidence="3">SY-2-12</strain>
    </source>
</reference>
<dbReference type="Pfam" id="PF08240">
    <property type="entry name" value="ADH_N"/>
    <property type="match status" value="1"/>
</dbReference>
<dbReference type="InterPro" id="IPR011032">
    <property type="entry name" value="GroES-like_sf"/>
</dbReference>
<sequence length="329" mass="34654">MRAITYDRFGSAGEVLTLEEVPTPSPAEGEVLVRLKTSGVNPSDIRARAGGRPGVVKPPFPKIIPHSDGAGVIEAVGAGVPADRIGERVWIWNGQWQRAFGTAAEYIALPSAQAVRLPDETTFEEGAVLGIPGLTACHAVLGGGSVEGKTVFVSGGAGTVGRLAVQVAASSGATVLASARGEEGLEAARTAGAAHVFDYTDADLADRILDATGGRPMDRIVEVEFGRNAETNARIVAERGTIAAYGSAKDMSPQIPFYPLMFKAVTLDLVLVYLLDEEERRRAVENLTSLLTRRALDLRIAQVLPLHQCAEAHDIVAEGRRAGSVLLSI</sequence>
<evidence type="ECO:0000313" key="3">
    <source>
        <dbReference type="EMBL" id="MBN9669721.1"/>
    </source>
</evidence>
<comment type="caution">
    <text evidence="3">The sequence shown here is derived from an EMBL/GenBank/DDBJ whole genome shotgun (WGS) entry which is preliminary data.</text>
</comment>
<dbReference type="AlphaFoldDB" id="A0A939EAA3"/>
<dbReference type="Proteomes" id="UP000664096">
    <property type="component" value="Unassembled WGS sequence"/>
</dbReference>
<accession>A0A939EAA3</accession>
<dbReference type="RefSeq" id="WP_207139263.1">
    <property type="nucleotide sequence ID" value="NZ_JAEKJZ010000001.1"/>
</dbReference>
<dbReference type="Pfam" id="PF00107">
    <property type="entry name" value="ADH_zinc_N"/>
    <property type="match status" value="1"/>
</dbReference>
<dbReference type="InterPro" id="IPR036291">
    <property type="entry name" value="NAD(P)-bd_dom_sf"/>
</dbReference>
<keyword evidence="1" id="KW-0521">NADP</keyword>
<protein>
    <submittedName>
        <fullName evidence="3">NADPH:quinone reductase</fullName>
    </submittedName>
</protein>
<dbReference type="SUPFAM" id="SSF51735">
    <property type="entry name" value="NAD(P)-binding Rossmann-fold domains"/>
    <property type="match status" value="1"/>
</dbReference>
<name>A0A939EAA3_9HYPH</name>
<evidence type="ECO:0000256" key="1">
    <source>
        <dbReference type="ARBA" id="ARBA00022857"/>
    </source>
</evidence>
<gene>
    <name evidence="3" type="ORF">JF539_05180</name>
</gene>
<dbReference type="InterPro" id="IPR013149">
    <property type="entry name" value="ADH-like_C"/>
</dbReference>